<reference evidence="1 2" key="1">
    <citation type="submission" date="2019-07" db="EMBL/GenBank/DDBJ databases">
        <title>De Novo Assembly of kiwifruit Actinidia rufa.</title>
        <authorList>
            <person name="Sugita-Konishi S."/>
            <person name="Sato K."/>
            <person name="Mori E."/>
            <person name="Abe Y."/>
            <person name="Kisaki G."/>
            <person name="Hamano K."/>
            <person name="Suezawa K."/>
            <person name="Otani M."/>
            <person name="Fukuda T."/>
            <person name="Manabe T."/>
            <person name="Gomi K."/>
            <person name="Tabuchi M."/>
            <person name="Akimitsu K."/>
            <person name="Kataoka I."/>
        </authorList>
    </citation>
    <scope>NUCLEOTIDE SEQUENCE [LARGE SCALE GENOMIC DNA]</scope>
    <source>
        <strain evidence="2">cv. Fuchu</strain>
    </source>
</reference>
<proteinExistence type="predicted"/>
<gene>
    <name evidence="1" type="ORF">Acr_01g0003350</name>
</gene>
<dbReference type="OrthoDB" id="1937743at2759"/>
<protein>
    <submittedName>
        <fullName evidence="1">Uncharacterized protein</fullName>
    </submittedName>
</protein>
<keyword evidence="2" id="KW-1185">Reference proteome</keyword>
<dbReference type="Proteomes" id="UP000585474">
    <property type="component" value="Unassembled WGS sequence"/>
</dbReference>
<dbReference type="PANTHER" id="PTHR35510">
    <property type="entry name" value="DBH-LIKE MONOOXYGENASE"/>
    <property type="match status" value="1"/>
</dbReference>
<sequence>MPSCCSMEFLRSFPKHQEAEVPQSEVSEITESEDMGTTTMDIEENDVAEPGQECQFTGMNEELHQQQQQHQHCVIPQIPHNTATPLFGIDDKTRYDPSASPDVINFSSSVCS</sequence>
<dbReference type="AlphaFoldDB" id="A0A7J0E334"/>
<name>A0A7J0E334_9ERIC</name>
<accession>A0A7J0E334</accession>
<dbReference type="PANTHER" id="PTHR35510:SF1">
    <property type="entry name" value="DBH-LIKE MONOOXYGENASE"/>
    <property type="match status" value="1"/>
</dbReference>
<evidence type="ECO:0000313" key="2">
    <source>
        <dbReference type="Proteomes" id="UP000585474"/>
    </source>
</evidence>
<comment type="caution">
    <text evidence="1">The sequence shown here is derived from an EMBL/GenBank/DDBJ whole genome shotgun (WGS) entry which is preliminary data.</text>
</comment>
<evidence type="ECO:0000313" key="1">
    <source>
        <dbReference type="EMBL" id="GFY80526.1"/>
    </source>
</evidence>
<dbReference type="EMBL" id="BJWL01000001">
    <property type="protein sequence ID" value="GFY80526.1"/>
    <property type="molecule type" value="Genomic_DNA"/>
</dbReference>
<organism evidence="1 2">
    <name type="scientific">Actinidia rufa</name>
    <dbReference type="NCBI Taxonomy" id="165716"/>
    <lineage>
        <taxon>Eukaryota</taxon>
        <taxon>Viridiplantae</taxon>
        <taxon>Streptophyta</taxon>
        <taxon>Embryophyta</taxon>
        <taxon>Tracheophyta</taxon>
        <taxon>Spermatophyta</taxon>
        <taxon>Magnoliopsida</taxon>
        <taxon>eudicotyledons</taxon>
        <taxon>Gunneridae</taxon>
        <taxon>Pentapetalae</taxon>
        <taxon>asterids</taxon>
        <taxon>Ericales</taxon>
        <taxon>Actinidiaceae</taxon>
        <taxon>Actinidia</taxon>
    </lineage>
</organism>